<dbReference type="OrthoDB" id="34687at2157"/>
<keyword evidence="2" id="KW-1185">Reference proteome</keyword>
<reference evidence="1 2" key="1">
    <citation type="submission" date="2020-02" db="EMBL/GenBank/DDBJ databases">
        <title>Comparative genome analysis reveals the metabolism and evolution of the thermophilic archaeal genus Metallosphaera.</title>
        <authorList>
            <person name="Jiang C."/>
        </authorList>
    </citation>
    <scope>NUCLEOTIDE SEQUENCE [LARGE SCALE GENOMIC DNA]</scope>
    <source>
        <strain evidence="1 2">Ric-A</strain>
    </source>
</reference>
<protein>
    <submittedName>
        <fullName evidence="1">Uncharacterized protein</fullName>
    </submittedName>
</protein>
<dbReference type="AlphaFoldDB" id="A0A6N0P092"/>
<gene>
    <name evidence="1" type="ORF">GWK48_10140</name>
</gene>
<dbReference type="KEGG" id="mten:GWK48_10140"/>
<dbReference type="GeneID" id="55642306"/>
<evidence type="ECO:0000313" key="2">
    <source>
        <dbReference type="Proteomes" id="UP000509301"/>
    </source>
</evidence>
<accession>A0A6N0P092</accession>
<dbReference type="Proteomes" id="UP000509301">
    <property type="component" value="Chromosome"/>
</dbReference>
<name>A0A6N0P092_9CREN</name>
<dbReference type="RefSeq" id="WP_174631974.1">
    <property type="nucleotide sequence ID" value="NZ_CP049074.1"/>
</dbReference>
<sequence>MGLPDFFVAILPTSTGIWMRKFVDTRLYNEVNYERRRFFQQKGADSKGTWDKYYEEYQGDWS</sequence>
<organism evidence="1 2">
    <name type="scientific">Metallosphaera tengchongensis</name>
    <dbReference type="NCBI Taxonomy" id="1532350"/>
    <lineage>
        <taxon>Archaea</taxon>
        <taxon>Thermoproteota</taxon>
        <taxon>Thermoprotei</taxon>
        <taxon>Sulfolobales</taxon>
        <taxon>Sulfolobaceae</taxon>
        <taxon>Metallosphaera</taxon>
    </lineage>
</organism>
<dbReference type="EMBL" id="CP049074">
    <property type="protein sequence ID" value="QKR00700.1"/>
    <property type="molecule type" value="Genomic_DNA"/>
</dbReference>
<proteinExistence type="predicted"/>
<evidence type="ECO:0000313" key="1">
    <source>
        <dbReference type="EMBL" id="QKR00700.1"/>
    </source>
</evidence>